<evidence type="ECO:0000313" key="2">
    <source>
        <dbReference type="EMBL" id="AZP36418.1"/>
    </source>
</evidence>
<dbReference type="EMBL" id="CP026513">
    <property type="protein sequence ID" value="AZP36418.1"/>
    <property type="molecule type" value="Genomic_DNA"/>
</dbReference>
<protein>
    <submittedName>
        <fullName evidence="2">Uncharacterized protein</fullName>
    </submittedName>
</protein>
<dbReference type="KEGG" id="aade:C3B56_00340"/>
<evidence type="ECO:0000313" key="3">
    <source>
        <dbReference type="Proteomes" id="UP000274458"/>
    </source>
</evidence>
<feature type="transmembrane region" description="Helical" evidence="1">
    <location>
        <begin position="12"/>
        <end position="37"/>
    </location>
</feature>
<reference evidence="2 3" key="1">
    <citation type="journal article" date="2018" name="Genome Biol. Evol.">
        <title>Partnering With a Pest: Genomes of Hemlock Woolly Adelgid Symbionts Reveal Atypical Nutritional Provisioning Patterns in Dual-Obligate Bacteria.</title>
        <authorList>
            <person name="Weglarz K.M."/>
            <person name="Havill N.P."/>
            <person name="Burke G.R."/>
            <person name="von Dohlen C.D."/>
        </authorList>
    </citation>
    <scope>NUCLEOTIDE SEQUENCE [LARGE SCALE GENOMIC DNA]</scope>
    <source>
        <strain evidence="2">ENA</strain>
    </source>
</reference>
<keyword evidence="1" id="KW-0812">Transmembrane</keyword>
<organism evidence="2 3">
    <name type="scientific">Candidatus Annandia adelgestsuga</name>
    <dbReference type="NCBI Taxonomy" id="1302411"/>
    <lineage>
        <taxon>Bacteria</taxon>
        <taxon>Pseudomonadati</taxon>
        <taxon>Pseudomonadota</taxon>
        <taxon>Gammaproteobacteria</taxon>
        <taxon>Enterobacterales</taxon>
        <taxon>Enterobacteriaceae</taxon>
        <taxon>Candidatus Annandia</taxon>
    </lineage>
</organism>
<gene>
    <name evidence="2" type="ORF">C3B56_00340</name>
</gene>
<name>A0A3S9J7R2_9ENTR</name>
<proteinExistence type="predicted"/>
<evidence type="ECO:0000256" key="1">
    <source>
        <dbReference type="SAM" id="Phobius"/>
    </source>
</evidence>
<accession>A0A3S9J7R2</accession>
<keyword evidence="3" id="KW-1185">Reference proteome</keyword>
<keyword evidence="1" id="KW-1133">Transmembrane helix</keyword>
<dbReference type="Proteomes" id="UP000274458">
    <property type="component" value="Chromosome"/>
</dbReference>
<keyword evidence="1" id="KW-0472">Membrane</keyword>
<sequence>MFSIPKGAKISIPILLLGYSLISIKLLSNSPVLNLFLKYFLVLK</sequence>
<dbReference type="AlphaFoldDB" id="A0A3S9J7R2"/>